<reference evidence="1 2" key="1">
    <citation type="submission" date="2017-02" db="EMBL/GenBank/DDBJ databases">
        <authorList>
            <person name="Peterson S.W."/>
        </authorList>
    </citation>
    <scope>NUCLEOTIDE SEQUENCE [LARGE SCALE GENOMIC DNA]</scope>
    <source>
        <strain evidence="1 2">SRS1_H2-8</strain>
    </source>
</reference>
<evidence type="ECO:0000313" key="1">
    <source>
        <dbReference type="EMBL" id="SJX62101.1"/>
    </source>
</evidence>
<evidence type="ECO:0008006" key="3">
    <source>
        <dbReference type="Google" id="ProtNLM"/>
    </source>
</evidence>
<sequence>MIVYTQDGNARIRTAQPATGTPHTLVDLNVTDPHESDVDFILYAFDSALPYLASIGSAAQWGTILFSTTPKRVQGFTDFVQVSYDLHSRPIQDGAAWQHMCVYEIKTTDGQWTRVAAQGLSISIPSYVPEQLAGKDMREATDYLYLNYLISDRRKGHLAKGAAAQLVAYADGQAKQMKKTVFYGDCWRGNNDGLLKYYQSLGFSPIGPFDVPDKHGPGLPWTGYLFSKPVPQ</sequence>
<proteinExistence type="predicted"/>
<dbReference type="EMBL" id="LT795056">
    <property type="protein sequence ID" value="SJX62101.1"/>
    <property type="molecule type" value="Genomic_DNA"/>
</dbReference>
<gene>
    <name evidence="1" type="ORF">SRS1_12950</name>
</gene>
<organism evidence="1 2">
    <name type="scientific">Sporisorium reilianum f. sp. reilianum</name>
    <dbReference type="NCBI Taxonomy" id="72559"/>
    <lineage>
        <taxon>Eukaryota</taxon>
        <taxon>Fungi</taxon>
        <taxon>Dikarya</taxon>
        <taxon>Basidiomycota</taxon>
        <taxon>Ustilaginomycotina</taxon>
        <taxon>Ustilaginomycetes</taxon>
        <taxon>Ustilaginales</taxon>
        <taxon>Ustilaginaceae</taxon>
        <taxon>Sporisorium</taxon>
    </lineage>
</organism>
<evidence type="ECO:0000313" key="2">
    <source>
        <dbReference type="Proteomes" id="UP000239563"/>
    </source>
</evidence>
<dbReference type="Gene3D" id="3.40.630.30">
    <property type="match status" value="1"/>
</dbReference>
<name>A0A2N8UBC3_9BASI</name>
<dbReference type="InterPro" id="IPR016181">
    <property type="entry name" value="Acyl_CoA_acyltransferase"/>
</dbReference>
<protein>
    <recommendedName>
        <fullName evidence="3">N-acetyltransferase domain-containing protein</fullName>
    </recommendedName>
</protein>
<dbReference type="SUPFAM" id="SSF55729">
    <property type="entry name" value="Acyl-CoA N-acyltransferases (Nat)"/>
    <property type="match status" value="1"/>
</dbReference>
<dbReference type="Proteomes" id="UP000239563">
    <property type="component" value="Chromosome III"/>
</dbReference>
<dbReference type="AlphaFoldDB" id="A0A2N8UBC3"/>
<accession>A0A2N8UBC3</accession>